<comment type="function">
    <text evidence="13">Catalyzes the ATP-dependent 2-thiolation of cytidine in position 32 of tRNA, to form 2-thiocytidine (s(2)C32). The sulfur atoms are provided by the cysteine/cysteine desulfurase (IscS) system.</text>
</comment>
<comment type="similarity">
    <text evidence="13">Belongs to the TtcA family.</text>
</comment>
<evidence type="ECO:0000256" key="1">
    <source>
        <dbReference type="ARBA" id="ARBA00022485"/>
    </source>
</evidence>
<evidence type="ECO:0000313" key="17">
    <source>
        <dbReference type="EMBL" id="RUO17762.1"/>
    </source>
</evidence>
<comment type="miscellaneous">
    <text evidence="13">The thiolation reaction likely consists of two steps: a first activation step by ATP to form an adenylated intermediate of the target base of tRNA, and a second nucleophilic substitution step of the sulfur (S) atom supplied by the hydrosulfide attached to the Fe-S cluster.</text>
</comment>
<keyword evidence="10 13" id="KW-0694">RNA-binding</keyword>
<accession>A0A3A9P0J3</accession>
<comment type="catalytic activity">
    <reaction evidence="13">
        <text>cytidine(32) in tRNA + S-sulfanyl-L-cysteinyl-[cysteine desulfurase] + AH2 + ATP = 2-thiocytidine(32) in tRNA + L-cysteinyl-[cysteine desulfurase] + A + AMP + diphosphate + H(+)</text>
        <dbReference type="Rhea" id="RHEA:57048"/>
        <dbReference type="Rhea" id="RHEA-COMP:10288"/>
        <dbReference type="Rhea" id="RHEA-COMP:12157"/>
        <dbReference type="Rhea" id="RHEA-COMP:12158"/>
        <dbReference type="Rhea" id="RHEA-COMP:14821"/>
        <dbReference type="ChEBI" id="CHEBI:13193"/>
        <dbReference type="ChEBI" id="CHEBI:15378"/>
        <dbReference type="ChEBI" id="CHEBI:17499"/>
        <dbReference type="ChEBI" id="CHEBI:29950"/>
        <dbReference type="ChEBI" id="CHEBI:30616"/>
        <dbReference type="ChEBI" id="CHEBI:33019"/>
        <dbReference type="ChEBI" id="CHEBI:61963"/>
        <dbReference type="ChEBI" id="CHEBI:82748"/>
        <dbReference type="ChEBI" id="CHEBI:141453"/>
        <dbReference type="ChEBI" id="CHEBI:456215"/>
    </reaction>
</comment>
<dbReference type="RefSeq" id="WP_003659966.1">
    <property type="nucleotide sequence ID" value="NZ_CP008804.1"/>
</dbReference>
<feature type="region of interest" description="Disordered" evidence="14">
    <location>
        <begin position="30"/>
        <end position="51"/>
    </location>
</feature>
<dbReference type="GO" id="GO:0005737">
    <property type="term" value="C:cytoplasm"/>
    <property type="evidence" value="ECO:0007669"/>
    <property type="project" value="UniProtKB-SubCell"/>
</dbReference>
<keyword evidence="12 13" id="KW-0411">Iron-sulfur</keyword>
<feature type="compositionally biased region" description="Acidic residues" evidence="14">
    <location>
        <begin position="33"/>
        <end position="46"/>
    </location>
</feature>
<comment type="cofactor">
    <cofactor evidence="13">
        <name>Mg(2+)</name>
        <dbReference type="ChEBI" id="CHEBI:18420"/>
    </cofactor>
</comment>
<evidence type="ECO:0000256" key="13">
    <source>
        <dbReference type="HAMAP-Rule" id="MF_01850"/>
    </source>
</evidence>
<dbReference type="GO" id="GO:0034227">
    <property type="term" value="P:tRNA thio-modification"/>
    <property type="evidence" value="ECO:0007669"/>
    <property type="project" value="UniProtKB-UniRule"/>
</dbReference>
<gene>
    <name evidence="13" type="primary">ttcA</name>
    <name evidence="16" type="ORF">EJK53_1227</name>
    <name evidence="17" type="ORF">EJK54_1466</name>
</gene>
<proteinExistence type="inferred from homology"/>
<evidence type="ECO:0000313" key="19">
    <source>
        <dbReference type="Proteomes" id="UP000280228"/>
    </source>
</evidence>
<dbReference type="EMBL" id="CP034662">
    <property type="protein sequence ID" value="AZQ92839.1"/>
    <property type="molecule type" value="Genomic_DNA"/>
</dbReference>
<sequence>MTNSHIEHSQAKTTDEQHIADVLLGKSVHMTEDGDDGLPPDDEPHELDDGITSGRFKKLQKKLRKEVSWAIRDFKMIEDGDVVMVCISGGKDSFTLLDILLFLKRIAPIHFEVVAVNLDQKQPGFPEEVLPRYLSEQGIPYYILEKDTYSIVKSVVPEGKTYCSACSRLRRGSLYGFAKQIGATKVALGHHRDDILATFFLNLFHGGSLKAMPPKLLSDDKQNILIRPLAYVAEKDIIRYANYKKFPIIPCNLCGSQENLQRAMINDMLREWDNAHPKRLASMFKALQNVAPSQLADRNLFDFEHLTLDRNDDERLFEGDNIQSGVTDELDKMGLPINPLVQSFNPKFQQEGDNSDERQKTDQKDKPYKIPIINPLV</sequence>
<keyword evidence="6 13" id="KW-0479">Metal-binding</keyword>
<keyword evidence="7 13" id="KW-0547">Nucleotide-binding</keyword>
<evidence type="ECO:0000256" key="3">
    <source>
        <dbReference type="ARBA" id="ARBA00022555"/>
    </source>
</evidence>
<dbReference type="GeneID" id="66585496"/>
<feature type="region of interest" description="Disordered" evidence="14">
    <location>
        <begin position="346"/>
        <end position="370"/>
    </location>
</feature>
<evidence type="ECO:0000256" key="4">
    <source>
        <dbReference type="ARBA" id="ARBA00022679"/>
    </source>
</evidence>
<dbReference type="NCBIfam" id="NF007972">
    <property type="entry name" value="PRK10696.1"/>
    <property type="match status" value="1"/>
</dbReference>
<keyword evidence="5 13" id="KW-0819">tRNA processing</keyword>
<keyword evidence="8 13" id="KW-0067">ATP-binding</keyword>
<keyword evidence="3 13" id="KW-0820">tRNA-binding</keyword>
<keyword evidence="1 13" id="KW-0004">4Fe-4S</keyword>
<evidence type="ECO:0000256" key="5">
    <source>
        <dbReference type="ARBA" id="ARBA00022694"/>
    </source>
</evidence>
<evidence type="ECO:0000313" key="16">
    <source>
        <dbReference type="EMBL" id="AZQ92839.1"/>
    </source>
</evidence>
<dbReference type="Proteomes" id="UP000280228">
    <property type="component" value="Chromosome"/>
</dbReference>
<dbReference type="Proteomes" id="UP000268436">
    <property type="component" value="Unassembled WGS sequence"/>
</dbReference>
<dbReference type="GO" id="GO:0051539">
    <property type="term" value="F:4 iron, 4 sulfur cluster binding"/>
    <property type="evidence" value="ECO:0007669"/>
    <property type="project" value="UniProtKB-UniRule"/>
</dbReference>
<comment type="subunit">
    <text evidence="13">Homodimer.</text>
</comment>
<dbReference type="InterPro" id="IPR014729">
    <property type="entry name" value="Rossmann-like_a/b/a_fold"/>
</dbReference>
<dbReference type="InterPro" id="IPR012089">
    <property type="entry name" value="tRNA_Cyd_32_2_STrfase"/>
</dbReference>
<feature type="short sequence motif" description="PP-loop motif" evidence="13">
    <location>
        <begin position="88"/>
        <end position="93"/>
    </location>
</feature>
<feature type="compositionally biased region" description="Basic and acidic residues" evidence="14">
    <location>
        <begin position="355"/>
        <end position="368"/>
    </location>
</feature>
<dbReference type="PANTHER" id="PTHR43686:SF1">
    <property type="entry name" value="AMINOTRAN_5 DOMAIN-CONTAINING PROTEIN"/>
    <property type="match status" value="1"/>
</dbReference>
<evidence type="ECO:0000256" key="14">
    <source>
        <dbReference type="SAM" id="MobiDB-lite"/>
    </source>
</evidence>
<feature type="binding site" evidence="13">
    <location>
        <position position="163"/>
    </location>
    <ligand>
        <name>[4Fe-4S] cluster</name>
        <dbReference type="ChEBI" id="CHEBI:49883"/>
    </ligand>
</feature>
<dbReference type="GO" id="GO:0005524">
    <property type="term" value="F:ATP binding"/>
    <property type="evidence" value="ECO:0007669"/>
    <property type="project" value="UniProtKB-UniRule"/>
</dbReference>
<evidence type="ECO:0000256" key="8">
    <source>
        <dbReference type="ARBA" id="ARBA00022840"/>
    </source>
</evidence>
<dbReference type="EC" id="2.8.1.-" evidence="13"/>
<feature type="domain" description="tRNA(Ile)-lysidine/2-thiocytidine synthase N-terminal" evidence="15">
    <location>
        <begin position="83"/>
        <end position="246"/>
    </location>
</feature>
<evidence type="ECO:0000256" key="10">
    <source>
        <dbReference type="ARBA" id="ARBA00022884"/>
    </source>
</evidence>
<evidence type="ECO:0000256" key="11">
    <source>
        <dbReference type="ARBA" id="ARBA00023004"/>
    </source>
</evidence>
<dbReference type="PANTHER" id="PTHR43686">
    <property type="entry name" value="SULFURTRANSFERASE-RELATED"/>
    <property type="match status" value="1"/>
</dbReference>
<comment type="cofactor">
    <cofactor evidence="13">
        <name>[4Fe-4S] cluster</name>
        <dbReference type="ChEBI" id="CHEBI:49883"/>
    </cofactor>
    <text evidence="13">Binds 1 [4Fe-4S] cluster per subunit. The cluster is chelated by three Cys residues, the fourth Fe has a free coordination site that may bind a sulfur atom transferred from the persulfide of IscS.</text>
</comment>
<protein>
    <recommendedName>
        <fullName evidence="13">tRNA-cytidine(32) 2-sulfurtransferase</fullName>
        <ecNumber evidence="13">2.8.1.-</ecNumber>
    </recommendedName>
    <alternativeName>
        <fullName evidence="13">Two-thiocytidine biosynthesis protein A</fullName>
    </alternativeName>
    <alternativeName>
        <fullName evidence="13">tRNA 2-thiocytidine biosynthesis protein TtcA</fullName>
    </alternativeName>
</protein>
<dbReference type="Pfam" id="PF01171">
    <property type="entry name" value="ATP_bind_3"/>
    <property type="match status" value="1"/>
</dbReference>
<evidence type="ECO:0000256" key="9">
    <source>
        <dbReference type="ARBA" id="ARBA00022842"/>
    </source>
</evidence>
<evidence type="ECO:0000256" key="2">
    <source>
        <dbReference type="ARBA" id="ARBA00022490"/>
    </source>
</evidence>
<keyword evidence="2 13" id="KW-0963">Cytoplasm</keyword>
<dbReference type="KEGG" id="mcs:DR90_804"/>
<comment type="subcellular location">
    <subcellularLocation>
        <location evidence="13">Cytoplasm</location>
    </subcellularLocation>
</comment>
<dbReference type="GO" id="GO:0000049">
    <property type="term" value="F:tRNA binding"/>
    <property type="evidence" value="ECO:0007669"/>
    <property type="project" value="UniProtKB-KW"/>
</dbReference>
<keyword evidence="18" id="KW-1185">Reference proteome</keyword>
<dbReference type="GO" id="GO:0016783">
    <property type="term" value="F:sulfurtransferase activity"/>
    <property type="evidence" value="ECO:0007669"/>
    <property type="project" value="UniProtKB-UniRule"/>
</dbReference>
<dbReference type="HAMAP" id="MF_01850">
    <property type="entry name" value="TtcA"/>
    <property type="match status" value="1"/>
</dbReference>
<evidence type="ECO:0000256" key="7">
    <source>
        <dbReference type="ARBA" id="ARBA00022741"/>
    </source>
</evidence>
<evidence type="ECO:0000256" key="12">
    <source>
        <dbReference type="ARBA" id="ARBA00023014"/>
    </source>
</evidence>
<organism evidence="16 19">
    <name type="scientific">Moraxella catarrhalis</name>
    <name type="common">Branhamella catarrhalis</name>
    <dbReference type="NCBI Taxonomy" id="480"/>
    <lineage>
        <taxon>Bacteria</taxon>
        <taxon>Pseudomonadati</taxon>
        <taxon>Pseudomonadota</taxon>
        <taxon>Gammaproteobacteria</taxon>
        <taxon>Moraxellales</taxon>
        <taxon>Moraxellaceae</taxon>
        <taxon>Moraxella</taxon>
    </lineage>
</organism>
<comment type="pathway">
    <text evidence="13">tRNA modification.</text>
</comment>
<dbReference type="AlphaFoldDB" id="A0A3A9P0J3"/>
<evidence type="ECO:0000256" key="6">
    <source>
        <dbReference type="ARBA" id="ARBA00022723"/>
    </source>
</evidence>
<dbReference type="GO" id="GO:0000287">
    <property type="term" value="F:magnesium ion binding"/>
    <property type="evidence" value="ECO:0007669"/>
    <property type="project" value="UniProtKB-UniRule"/>
</dbReference>
<dbReference type="Gene3D" id="3.40.50.620">
    <property type="entry name" value="HUPs"/>
    <property type="match status" value="1"/>
</dbReference>
<name>A0A3A9P0J3_MORCA</name>
<evidence type="ECO:0000313" key="18">
    <source>
        <dbReference type="Proteomes" id="UP000268436"/>
    </source>
</evidence>
<dbReference type="EMBL" id="RYER01000001">
    <property type="protein sequence ID" value="RUO17762.1"/>
    <property type="molecule type" value="Genomic_DNA"/>
</dbReference>
<feature type="binding site" evidence="13">
    <location>
        <position position="254"/>
    </location>
    <ligand>
        <name>[4Fe-4S] cluster</name>
        <dbReference type="ChEBI" id="CHEBI:49883"/>
    </ligand>
</feature>
<dbReference type="InterPro" id="IPR011063">
    <property type="entry name" value="TilS/TtcA_N"/>
</dbReference>
<keyword evidence="4 13" id="KW-0808">Transferase</keyword>
<reference evidence="18 19" key="1">
    <citation type="submission" date="2018-12" db="EMBL/GenBank/DDBJ databases">
        <title>Persistence of Moraxella catarrhalis in Chronic Obstructive Pulmonary Disease and Regulation of the Hag/MID Adhesin.</title>
        <authorList>
            <person name="Murphy T."/>
            <person name="Zhao X."/>
            <person name="Vyas G."/>
            <person name="Aluvathingal J."/>
            <person name="Nadendla S."/>
            <person name="Tallon L."/>
            <person name="Tettelin H."/>
        </authorList>
    </citation>
    <scope>NUCLEOTIDE SEQUENCE [LARGE SCALE GENOMIC DNA]</scope>
    <source>
        <strain evidence="17 18">173P27B1</strain>
        <strain evidence="16 19">46P58B1</strain>
    </source>
</reference>
<feature type="binding site" evidence="13">
    <location>
        <position position="166"/>
    </location>
    <ligand>
        <name>[4Fe-4S] cluster</name>
        <dbReference type="ChEBI" id="CHEBI:49883"/>
    </ligand>
</feature>
<keyword evidence="11 13" id="KW-0408">Iron</keyword>
<dbReference type="CDD" id="cd24138">
    <property type="entry name" value="TtcA-like"/>
    <property type="match status" value="1"/>
</dbReference>
<keyword evidence="9 13" id="KW-0460">Magnesium</keyword>
<dbReference type="SUPFAM" id="SSF52402">
    <property type="entry name" value="Adenine nucleotide alpha hydrolases-like"/>
    <property type="match status" value="1"/>
</dbReference>
<evidence type="ECO:0000259" key="15">
    <source>
        <dbReference type="Pfam" id="PF01171"/>
    </source>
</evidence>